<evidence type="ECO:0000256" key="1">
    <source>
        <dbReference type="ARBA" id="ARBA00004370"/>
    </source>
</evidence>
<feature type="transmembrane region" description="Helical" evidence="5">
    <location>
        <begin position="20"/>
        <end position="47"/>
    </location>
</feature>
<dbReference type="AlphaFoldDB" id="A0A6A3PC20"/>
<dbReference type="Pfam" id="PF01490">
    <property type="entry name" value="Aa_trans"/>
    <property type="match status" value="1"/>
</dbReference>
<evidence type="ECO:0000313" key="8">
    <source>
        <dbReference type="Proteomes" id="UP000441208"/>
    </source>
</evidence>
<name>A0A6A3PC20_9STRA</name>
<feature type="transmembrane region" description="Helical" evidence="5">
    <location>
        <begin position="115"/>
        <end position="133"/>
    </location>
</feature>
<keyword evidence="3 5" id="KW-1133">Transmembrane helix</keyword>
<dbReference type="Proteomes" id="UP000441208">
    <property type="component" value="Unassembled WGS sequence"/>
</dbReference>
<accession>A0A6A3PC20</accession>
<protein>
    <recommendedName>
        <fullName evidence="6">Amino acid transporter transmembrane domain-containing protein</fullName>
    </recommendedName>
</protein>
<feature type="domain" description="Amino acid transporter transmembrane" evidence="6">
    <location>
        <begin position="20"/>
        <end position="188"/>
    </location>
</feature>
<feature type="transmembrane region" description="Helical" evidence="5">
    <location>
        <begin position="139"/>
        <end position="162"/>
    </location>
</feature>
<evidence type="ECO:0000256" key="2">
    <source>
        <dbReference type="ARBA" id="ARBA00022692"/>
    </source>
</evidence>
<comment type="subcellular location">
    <subcellularLocation>
        <location evidence="1">Membrane</location>
    </subcellularLocation>
</comment>
<comment type="caution">
    <text evidence="7">The sequence shown here is derived from an EMBL/GenBank/DDBJ whole genome shotgun (WGS) entry which is preliminary data.</text>
</comment>
<sequence length="239" mass="26774">MYSDSETGLTTLGFAPNWGAVVLTYLLTQLHIIAAFAVILNPVFYIAERLALGMHKAKQLDLENPVSYIEAVTPNVTHGRSSKLSYVSVAEANHKEDVDEEMAEYRGGVDTTKYIVPRVVMIVILEVLAIVFRDHFSDFVDFIGASCMTLNYIVLPIVFYLSKTWDHVPVYEQIPAIIVSIVCTLLGCYVTYTTDKSAQEIASMCTDVASDEAAPASLLLSKTAEQRYLIWWHYRIAYE</sequence>
<gene>
    <name evidence="7" type="ORF">PF007_g31637</name>
</gene>
<dbReference type="InterPro" id="IPR013057">
    <property type="entry name" value="AA_transpt_TM"/>
</dbReference>
<evidence type="ECO:0000259" key="6">
    <source>
        <dbReference type="Pfam" id="PF01490"/>
    </source>
</evidence>
<evidence type="ECO:0000256" key="5">
    <source>
        <dbReference type="SAM" id="Phobius"/>
    </source>
</evidence>
<evidence type="ECO:0000256" key="4">
    <source>
        <dbReference type="ARBA" id="ARBA00023136"/>
    </source>
</evidence>
<evidence type="ECO:0000256" key="3">
    <source>
        <dbReference type="ARBA" id="ARBA00022989"/>
    </source>
</evidence>
<proteinExistence type="predicted"/>
<keyword evidence="4 5" id="KW-0472">Membrane</keyword>
<evidence type="ECO:0000313" key="7">
    <source>
        <dbReference type="EMBL" id="KAE9057463.1"/>
    </source>
</evidence>
<dbReference type="GO" id="GO:0016020">
    <property type="term" value="C:membrane"/>
    <property type="evidence" value="ECO:0007669"/>
    <property type="project" value="UniProtKB-SubCell"/>
</dbReference>
<keyword evidence="2 5" id="KW-0812">Transmembrane</keyword>
<dbReference type="EMBL" id="QXFZ01007107">
    <property type="protein sequence ID" value="KAE9057463.1"/>
    <property type="molecule type" value="Genomic_DNA"/>
</dbReference>
<feature type="transmembrane region" description="Helical" evidence="5">
    <location>
        <begin position="174"/>
        <end position="192"/>
    </location>
</feature>
<reference evidence="7 8" key="1">
    <citation type="submission" date="2018-08" db="EMBL/GenBank/DDBJ databases">
        <title>Genomic investigation of the strawberry pathogen Phytophthora fragariae indicates pathogenicity is determined by transcriptional variation in three key races.</title>
        <authorList>
            <person name="Adams T.M."/>
            <person name="Armitage A.D."/>
            <person name="Sobczyk M.K."/>
            <person name="Bates H.J."/>
            <person name="Dunwell J.M."/>
            <person name="Nellist C.F."/>
            <person name="Harrison R.J."/>
        </authorList>
    </citation>
    <scope>NUCLEOTIDE SEQUENCE [LARGE SCALE GENOMIC DNA]</scope>
    <source>
        <strain evidence="7 8">NOV-71</strain>
    </source>
</reference>
<organism evidence="7 8">
    <name type="scientific">Phytophthora fragariae</name>
    <dbReference type="NCBI Taxonomy" id="53985"/>
    <lineage>
        <taxon>Eukaryota</taxon>
        <taxon>Sar</taxon>
        <taxon>Stramenopiles</taxon>
        <taxon>Oomycota</taxon>
        <taxon>Peronosporomycetes</taxon>
        <taxon>Peronosporales</taxon>
        <taxon>Peronosporaceae</taxon>
        <taxon>Phytophthora</taxon>
    </lineage>
</organism>